<dbReference type="SMART" id="SM00382">
    <property type="entry name" value="AAA"/>
    <property type="match status" value="1"/>
</dbReference>
<dbReference type="InterPro" id="IPR003593">
    <property type="entry name" value="AAA+_ATPase"/>
</dbReference>
<dbReference type="PANTHER" id="PTHR42939">
    <property type="entry name" value="ABC TRANSPORTER ATP-BINDING PROTEIN ALBC-RELATED"/>
    <property type="match status" value="1"/>
</dbReference>
<keyword evidence="1" id="KW-0813">Transport</keyword>
<keyword evidence="6" id="KW-1185">Reference proteome</keyword>
<accession>A0ABZ3EDN3</accession>
<sequence length="301" mass="34622">MNAIELNDVSYQFKKFSLKDISFSVPQGYVTGFIGSNGVGKTTLIRLIMDLIEPDGGEINIFNQRMKENPLEIKNKIGFVYSDLYLNDKWTIKQIESYIAPFYKKWDHTVFANYLEKFNLPYKGKIKTFSTGMLMKLSIAIAFSHEAELFILDEPTSGLDPIVRNEVLEIIQKELIDENKTVFISTHIISDLEKIADYLVYIKEGEVVLNSYIDDIISKFKIVKGDAEHIDSELKDLMNYVEYNRTGYVALTEYANVFKELFGNQVTITEPSIEDLMVYLEKGEYNHSDSGGMIDQQEDIR</sequence>
<dbReference type="SUPFAM" id="SSF52540">
    <property type="entry name" value="P-loop containing nucleoside triphosphate hydrolases"/>
    <property type="match status" value="1"/>
</dbReference>
<dbReference type="PROSITE" id="PS50893">
    <property type="entry name" value="ABC_TRANSPORTER_2"/>
    <property type="match status" value="1"/>
</dbReference>
<dbReference type="NCBIfam" id="NF047565">
    <property type="entry name" value="PSM_export_PmtA"/>
    <property type="match status" value="1"/>
</dbReference>
<evidence type="ECO:0000313" key="6">
    <source>
        <dbReference type="Proteomes" id="UP001436297"/>
    </source>
</evidence>
<proteinExistence type="predicted"/>
<dbReference type="InterPro" id="IPR051782">
    <property type="entry name" value="ABC_Transporter_VariousFunc"/>
</dbReference>
<gene>
    <name evidence="5" type="ORF">QQM35_10805</name>
</gene>
<protein>
    <submittedName>
        <fullName evidence="5">ABC transporter ATP-binding protein</fullName>
    </submittedName>
</protein>
<dbReference type="Pfam" id="PF00005">
    <property type="entry name" value="ABC_tran"/>
    <property type="match status" value="1"/>
</dbReference>
<reference evidence="5 6" key="1">
    <citation type="journal article" date="2024" name="Pathogens">
        <title>Staphylococcus hsinchuensis sp. nov., Isolated from Soymilk.</title>
        <authorList>
            <person name="Wang Y.T."/>
            <person name="Lin Y.C."/>
            <person name="Hsieh Y.H."/>
            <person name="Lin Y.T."/>
            <person name="Hamada M."/>
            <person name="Chen C.C."/>
            <person name="Liou J.S."/>
            <person name="Lee A.Y."/>
            <person name="Zhang W.L."/>
            <person name="Chen Y.T."/>
            <person name="Huang C.H."/>
        </authorList>
    </citation>
    <scope>NUCLEOTIDE SEQUENCE [LARGE SCALE GENOMIC DNA]</scope>
    <source>
        <strain evidence="5 6">H164</strain>
    </source>
</reference>
<dbReference type="PANTHER" id="PTHR42939:SF3">
    <property type="entry name" value="ABC TRANSPORTER ATP-BINDING COMPONENT"/>
    <property type="match status" value="1"/>
</dbReference>
<dbReference type="GO" id="GO:0005524">
    <property type="term" value="F:ATP binding"/>
    <property type="evidence" value="ECO:0007669"/>
    <property type="project" value="UniProtKB-KW"/>
</dbReference>
<dbReference type="Proteomes" id="UP001436297">
    <property type="component" value="Chromosome"/>
</dbReference>
<dbReference type="InterPro" id="IPR003439">
    <property type="entry name" value="ABC_transporter-like_ATP-bd"/>
</dbReference>
<name>A0ABZ3EDN3_9STAP</name>
<evidence type="ECO:0000256" key="3">
    <source>
        <dbReference type="ARBA" id="ARBA00022840"/>
    </source>
</evidence>
<dbReference type="RefSeq" id="WP_251518379.1">
    <property type="nucleotide sequence ID" value="NZ_CP128355.1"/>
</dbReference>
<evidence type="ECO:0000259" key="4">
    <source>
        <dbReference type="PROSITE" id="PS50893"/>
    </source>
</evidence>
<feature type="domain" description="ABC transporter" evidence="4">
    <location>
        <begin position="1"/>
        <end position="229"/>
    </location>
</feature>
<organism evidence="5 6">
    <name type="scientific">Staphylococcus hsinchuensis</name>
    <dbReference type="NCBI Taxonomy" id="3051183"/>
    <lineage>
        <taxon>Bacteria</taxon>
        <taxon>Bacillati</taxon>
        <taxon>Bacillota</taxon>
        <taxon>Bacilli</taxon>
        <taxon>Bacillales</taxon>
        <taxon>Staphylococcaceae</taxon>
        <taxon>Staphylococcus</taxon>
    </lineage>
</organism>
<keyword evidence="2" id="KW-0547">Nucleotide-binding</keyword>
<dbReference type="EMBL" id="CP128355">
    <property type="protein sequence ID" value="XAF70511.1"/>
    <property type="molecule type" value="Genomic_DNA"/>
</dbReference>
<dbReference type="InterPro" id="IPR027417">
    <property type="entry name" value="P-loop_NTPase"/>
</dbReference>
<keyword evidence="3 5" id="KW-0067">ATP-binding</keyword>
<evidence type="ECO:0000256" key="1">
    <source>
        <dbReference type="ARBA" id="ARBA00022448"/>
    </source>
</evidence>
<dbReference type="Gene3D" id="3.40.50.300">
    <property type="entry name" value="P-loop containing nucleotide triphosphate hydrolases"/>
    <property type="match status" value="1"/>
</dbReference>
<dbReference type="CDD" id="cd03230">
    <property type="entry name" value="ABC_DR_subfamily_A"/>
    <property type="match status" value="1"/>
</dbReference>
<evidence type="ECO:0000313" key="5">
    <source>
        <dbReference type="EMBL" id="XAF70511.1"/>
    </source>
</evidence>
<evidence type="ECO:0000256" key="2">
    <source>
        <dbReference type="ARBA" id="ARBA00022741"/>
    </source>
</evidence>